<evidence type="ECO:0000256" key="6">
    <source>
        <dbReference type="ARBA" id="ARBA00022737"/>
    </source>
</evidence>
<evidence type="ECO:0000256" key="4">
    <source>
        <dbReference type="ARBA" id="ARBA00022485"/>
    </source>
</evidence>
<name>A0ABS2DTX0_9BURK</name>
<sequence>MKQYGFYFDAARCTGCKACQIACADKNGLEDGRFFRNVLPYESGAWREDRMTGAWHQDIFHGYVSVSCNHCDDPACVKVCPTKAHAKHPELGGLVLIDRNKCIGCGACMFACPYHAPKLDKNAKKMTKCDACVDRISKGGMPVCVEACTQRALDFGYVDELRAKYGEGAHIVPLPSPSKTKPNLVINPAIGSEIVK</sequence>
<dbReference type="InterPro" id="IPR050954">
    <property type="entry name" value="ET_IronSulfur_Cluster-Binding"/>
</dbReference>
<keyword evidence="4" id="KW-0004">4Fe-4S</keyword>
<evidence type="ECO:0000256" key="1">
    <source>
        <dbReference type="ARBA" id="ARBA00001966"/>
    </source>
</evidence>
<dbReference type="InterPro" id="IPR017900">
    <property type="entry name" value="4Fe4S_Fe_S_CS"/>
</dbReference>
<keyword evidence="8" id="KW-0408">Iron</keyword>
<dbReference type="InterPro" id="IPR017896">
    <property type="entry name" value="4Fe4S_Fe-S-bd"/>
</dbReference>
<evidence type="ECO:0000259" key="10">
    <source>
        <dbReference type="PROSITE" id="PS51379"/>
    </source>
</evidence>
<organism evidence="11 12">
    <name type="scientific">Sutterella massiliensis</name>
    <dbReference type="NCBI Taxonomy" id="1816689"/>
    <lineage>
        <taxon>Bacteria</taxon>
        <taxon>Pseudomonadati</taxon>
        <taxon>Pseudomonadota</taxon>
        <taxon>Betaproteobacteria</taxon>
        <taxon>Burkholderiales</taxon>
        <taxon>Sutterellaceae</taxon>
        <taxon>Sutterella</taxon>
    </lineage>
</organism>
<dbReference type="Gene3D" id="3.30.70.20">
    <property type="match status" value="2"/>
</dbReference>
<keyword evidence="5" id="KW-0479">Metal-binding</keyword>
<dbReference type="SUPFAM" id="SSF54862">
    <property type="entry name" value="4Fe-4S ferredoxins"/>
    <property type="match status" value="1"/>
</dbReference>
<evidence type="ECO:0000256" key="2">
    <source>
        <dbReference type="ARBA" id="ARBA00003584"/>
    </source>
</evidence>
<dbReference type="Pfam" id="PF12800">
    <property type="entry name" value="Fer4_4"/>
    <property type="match status" value="1"/>
</dbReference>
<evidence type="ECO:0000256" key="3">
    <source>
        <dbReference type="ARBA" id="ARBA00022448"/>
    </source>
</evidence>
<evidence type="ECO:0000256" key="5">
    <source>
        <dbReference type="ARBA" id="ARBA00022723"/>
    </source>
</evidence>
<evidence type="ECO:0000313" key="12">
    <source>
        <dbReference type="Proteomes" id="UP000715095"/>
    </source>
</evidence>
<feature type="domain" description="4Fe-4S ferredoxin-type" evidence="10">
    <location>
        <begin position="4"/>
        <end position="34"/>
    </location>
</feature>
<evidence type="ECO:0000256" key="9">
    <source>
        <dbReference type="ARBA" id="ARBA00023014"/>
    </source>
</evidence>
<dbReference type="CDD" id="cd16371">
    <property type="entry name" value="DMSOR_beta_like"/>
    <property type="match status" value="1"/>
</dbReference>
<keyword evidence="7" id="KW-0249">Electron transport</keyword>
<feature type="domain" description="4Fe-4S ferredoxin-type" evidence="10">
    <location>
        <begin position="93"/>
        <end position="122"/>
    </location>
</feature>
<keyword evidence="6" id="KW-0677">Repeat</keyword>
<evidence type="ECO:0000313" key="11">
    <source>
        <dbReference type="EMBL" id="MBM6704806.1"/>
    </source>
</evidence>
<dbReference type="EMBL" id="JACJJC010000020">
    <property type="protein sequence ID" value="MBM6704806.1"/>
    <property type="molecule type" value="Genomic_DNA"/>
</dbReference>
<keyword evidence="3" id="KW-0813">Transport</keyword>
<keyword evidence="9" id="KW-0411">Iron-sulfur</keyword>
<evidence type="ECO:0000256" key="8">
    <source>
        <dbReference type="ARBA" id="ARBA00023004"/>
    </source>
</evidence>
<dbReference type="Pfam" id="PF13247">
    <property type="entry name" value="Fer4_11"/>
    <property type="match status" value="1"/>
</dbReference>
<dbReference type="RefSeq" id="WP_205104144.1">
    <property type="nucleotide sequence ID" value="NZ_JACJJC010000020.1"/>
</dbReference>
<comment type="caution">
    <text evidence="11">The sequence shown here is derived from an EMBL/GenBank/DDBJ whole genome shotgun (WGS) entry which is preliminary data.</text>
</comment>
<dbReference type="PANTHER" id="PTHR43177:SF5">
    <property type="entry name" value="ANAEROBIC DIMETHYL SULFOXIDE REDUCTASE CHAIN B-RELATED"/>
    <property type="match status" value="1"/>
</dbReference>
<keyword evidence="12" id="KW-1185">Reference proteome</keyword>
<protein>
    <submittedName>
        <fullName evidence="11">Dimethylsulfoxide reductase subunit B</fullName>
    </submittedName>
</protein>
<evidence type="ECO:0000256" key="7">
    <source>
        <dbReference type="ARBA" id="ARBA00022982"/>
    </source>
</evidence>
<proteinExistence type="predicted"/>
<gene>
    <name evidence="11" type="primary">dmsB</name>
    <name evidence="11" type="ORF">H6A60_09960</name>
</gene>
<dbReference type="NCBIfam" id="TIGR02951">
    <property type="entry name" value="DMSO_dmsB"/>
    <property type="match status" value="1"/>
</dbReference>
<reference evidence="11 12" key="1">
    <citation type="journal article" date="2021" name="Sci. Rep.">
        <title>The distribution of antibiotic resistance genes in chicken gut microbiota commensals.</title>
        <authorList>
            <person name="Juricova H."/>
            <person name="Matiasovicova J."/>
            <person name="Kubasova T."/>
            <person name="Cejkova D."/>
            <person name="Rychlik I."/>
        </authorList>
    </citation>
    <scope>NUCLEOTIDE SEQUENCE [LARGE SCALE GENOMIC DNA]</scope>
    <source>
        <strain evidence="11 12">An829</strain>
    </source>
</reference>
<dbReference type="PROSITE" id="PS00198">
    <property type="entry name" value="4FE4S_FER_1"/>
    <property type="match status" value="1"/>
</dbReference>
<dbReference type="Proteomes" id="UP000715095">
    <property type="component" value="Unassembled WGS sequence"/>
</dbReference>
<comment type="function">
    <text evidence="2">Electron transfer subunit of the terminal reductase during anaerobic growth on various sulfoxide and N-oxide compounds.</text>
</comment>
<dbReference type="PANTHER" id="PTHR43177">
    <property type="entry name" value="PROTEIN NRFC"/>
    <property type="match status" value="1"/>
</dbReference>
<comment type="cofactor">
    <cofactor evidence="1">
        <name>[4Fe-4S] cluster</name>
        <dbReference type="ChEBI" id="CHEBI:49883"/>
    </cofactor>
</comment>
<dbReference type="InterPro" id="IPR014297">
    <property type="entry name" value="DMSO_DmsB"/>
</dbReference>
<accession>A0ABS2DTX0</accession>
<dbReference type="PROSITE" id="PS51379">
    <property type="entry name" value="4FE4S_FER_2"/>
    <property type="match status" value="2"/>
</dbReference>